<sequence length="81" mass="8947">MVVLSSFKKLSNFFLVQNKSNNFSDKTSHKVDSFACFLCLIEDVELIPSCLQLDLCLGQQIALYSTALEPSPLQSIGSISM</sequence>
<reference evidence="1" key="2">
    <citation type="submission" date="2019-01" db="UniProtKB">
        <authorList>
            <consortium name="EnsemblPlants"/>
        </authorList>
    </citation>
    <scope>IDENTIFICATION</scope>
    <source>
        <strain evidence="1">cv. Heinz 1706</strain>
    </source>
</reference>
<dbReference type="Gramene" id="Solyc03g044970.1.1">
    <property type="protein sequence ID" value="Solyc03g044970.1.1.1"/>
    <property type="gene ID" value="Solyc03g044970.1"/>
</dbReference>
<dbReference type="Proteomes" id="UP000004994">
    <property type="component" value="Chromosome 3"/>
</dbReference>
<dbReference type="EnsemblPlants" id="Solyc03g044970.1.1">
    <property type="protein sequence ID" value="Solyc03g044970.1.1.1"/>
    <property type="gene ID" value="Solyc03g044970.1"/>
</dbReference>
<dbReference type="InParanoid" id="A0A3Q7FJT4"/>
<accession>A0A3Q7FJT4</accession>
<reference evidence="1" key="1">
    <citation type="journal article" date="2012" name="Nature">
        <title>The tomato genome sequence provides insights into fleshy fruit evolution.</title>
        <authorList>
            <consortium name="Tomato Genome Consortium"/>
        </authorList>
    </citation>
    <scope>NUCLEOTIDE SEQUENCE [LARGE SCALE GENOMIC DNA]</scope>
    <source>
        <strain evidence="1">cv. Heinz 1706</strain>
    </source>
</reference>
<name>A0A3Q7FJT4_SOLLC</name>
<keyword evidence="2" id="KW-1185">Reference proteome</keyword>
<evidence type="ECO:0000313" key="1">
    <source>
        <dbReference type="EnsemblPlants" id="Solyc03g044970.1.1.1"/>
    </source>
</evidence>
<protein>
    <submittedName>
        <fullName evidence="1">Uncharacterized protein</fullName>
    </submittedName>
</protein>
<dbReference type="PaxDb" id="4081-Solyc03g044970.1.1"/>
<proteinExistence type="predicted"/>
<evidence type="ECO:0000313" key="2">
    <source>
        <dbReference type="Proteomes" id="UP000004994"/>
    </source>
</evidence>
<organism evidence="1">
    <name type="scientific">Solanum lycopersicum</name>
    <name type="common">Tomato</name>
    <name type="synonym">Lycopersicon esculentum</name>
    <dbReference type="NCBI Taxonomy" id="4081"/>
    <lineage>
        <taxon>Eukaryota</taxon>
        <taxon>Viridiplantae</taxon>
        <taxon>Streptophyta</taxon>
        <taxon>Embryophyta</taxon>
        <taxon>Tracheophyta</taxon>
        <taxon>Spermatophyta</taxon>
        <taxon>Magnoliopsida</taxon>
        <taxon>eudicotyledons</taxon>
        <taxon>Gunneridae</taxon>
        <taxon>Pentapetalae</taxon>
        <taxon>asterids</taxon>
        <taxon>lamiids</taxon>
        <taxon>Solanales</taxon>
        <taxon>Solanaceae</taxon>
        <taxon>Solanoideae</taxon>
        <taxon>Solaneae</taxon>
        <taxon>Solanum</taxon>
        <taxon>Solanum subgen. Lycopersicon</taxon>
    </lineage>
</organism>
<dbReference type="AlphaFoldDB" id="A0A3Q7FJT4"/>